<dbReference type="SUPFAM" id="SSF53213">
    <property type="entry name" value="LigB-like"/>
    <property type="match status" value="1"/>
</dbReference>
<dbReference type="AlphaFoldDB" id="A0A1G6LWE9"/>
<keyword evidence="2" id="KW-1185">Reference proteome</keyword>
<evidence type="ECO:0000313" key="2">
    <source>
        <dbReference type="Proteomes" id="UP000199501"/>
    </source>
</evidence>
<organism evidence="1 2">
    <name type="scientific">Actinokineospora iranica</name>
    <dbReference type="NCBI Taxonomy" id="1271860"/>
    <lineage>
        <taxon>Bacteria</taxon>
        <taxon>Bacillati</taxon>
        <taxon>Actinomycetota</taxon>
        <taxon>Actinomycetes</taxon>
        <taxon>Pseudonocardiales</taxon>
        <taxon>Pseudonocardiaceae</taxon>
        <taxon>Actinokineospora</taxon>
    </lineage>
</organism>
<gene>
    <name evidence="1" type="ORF">SAMN05216174_102252</name>
</gene>
<evidence type="ECO:0008006" key="3">
    <source>
        <dbReference type="Google" id="ProtNLM"/>
    </source>
</evidence>
<reference evidence="2" key="1">
    <citation type="submission" date="2016-10" db="EMBL/GenBank/DDBJ databases">
        <authorList>
            <person name="Varghese N."/>
            <person name="Submissions S."/>
        </authorList>
    </citation>
    <scope>NUCLEOTIDE SEQUENCE [LARGE SCALE GENOMIC DNA]</scope>
    <source>
        <strain evidence="2">IBRC-M 10403</strain>
    </source>
</reference>
<name>A0A1G6LWE9_9PSEU</name>
<proteinExistence type="predicted"/>
<dbReference type="Proteomes" id="UP000199501">
    <property type="component" value="Unassembled WGS sequence"/>
</dbReference>
<sequence>MISRVAVLPHPPLLVPELVGGDDPDAAEVRAACLAAATSLTAAADHWFVIGAGERDARIEPPAAGTFRGFGVDVRVTLGSDTDTDTDADTASPDPALPLPALVAGWLRGRTAARRATVRVVPADLPSEDCAAAGARIAAELAGEAPVGLLVLGDGSHRHGERSVGRPDDRAVAFDGRVAEALAAADLDGLLGLDARLAADLGAAGRAPWQVLAGAVRADGRPWRCAGARLLVPFGVAYHVAEWEPVTA</sequence>
<dbReference type="RefSeq" id="WP_091449020.1">
    <property type="nucleotide sequence ID" value="NZ_FMZZ01000002.1"/>
</dbReference>
<dbReference type="EMBL" id="FMZZ01000002">
    <property type="protein sequence ID" value="SDC47036.1"/>
    <property type="molecule type" value="Genomic_DNA"/>
</dbReference>
<evidence type="ECO:0000313" key="1">
    <source>
        <dbReference type="EMBL" id="SDC47036.1"/>
    </source>
</evidence>
<dbReference type="Gene3D" id="3.40.830.10">
    <property type="entry name" value="LigB-like"/>
    <property type="match status" value="1"/>
</dbReference>
<dbReference type="STRING" id="1271860.SAMN05216174_102252"/>
<protein>
    <recommendedName>
        <fullName evidence="3">Catalytic LigB subunit of aromatic ring-opening dioxygenase</fullName>
    </recommendedName>
</protein>
<dbReference type="OrthoDB" id="4543339at2"/>
<accession>A0A1G6LWE9</accession>